<keyword evidence="7 8" id="KW-0472">Membrane</keyword>
<dbReference type="InterPro" id="IPR020846">
    <property type="entry name" value="MFS_dom"/>
</dbReference>
<name>A0ABY4CM29_9BACL</name>
<dbReference type="InterPro" id="IPR036259">
    <property type="entry name" value="MFS_trans_sf"/>
</dbReference>
<feature type="transmembrane region" description="Helical" evidence="8">
    <location>
        <begin position="328"/>
        <end position="344"/>
    </location>
</feature>
<dbReference type="Gene3D" id="1.20.1720.10">
    <property type="entry name" value="Multidrug resistance protein D"/>
    <property type="match status" value="1"/>
</dbReference>
<feature type="transmembrane region" description="Helical" evidence="8">
    <location>
        <begin position="5"/>
        <end position="26"/>
    </location>
</feature>
<feature type="transmembrane region" description="Helical" evidence="8">
    <location>
        <begin position="160"/>
        <end position="182"/>
    </location>
</feature>
<dbReference type="InterPro" id="IPR011701">
    <property type="entry name" value="MFS"/>
</dbReference>
<feature type="transmembrane region" description="Helical" evidence="8">
    <location>
        <begin position="299"/>
        <end position="321"/>
    </location>
</feature>
<feature type="transmembrane region" description="Helical" evidence="8">
    <location>
        <begin position="133"/>
        <end position="154"/>
    </location>
</feature>
<reference evidence="10" key="1">
    <citation type="submission" date="2021-12" db="EMBL/GenBank/DDBJ databases">
        <title>Alicyclobacillaceae gen. nov., sp. nov., isolated from chalcocite enrichment system.</title>
        <authorList>
            <person name="Jiang Z."/>
        </authorList>
    </citation>
    <scope>NUCLEOTIDE SEQUENCE</scope>
    <source>
        <strain evidence="10">MYW30-H2</strain>
    </source>
</reference>
<evidence type="ECO:0000256" key="3">
    <source>
        <dbReference type="ARBA" id="ARBA00022448"/>
    </source>
</evidence>
<keyword evidence="5 8" id="KW-0812">Transmembrane</keyword>
<keyword evidence="11" id="KW-1185">Reference proteome</keyword>
<keyword evidence="4" id="KW-1003">Cell membrane</keyword>
<keyword evidence="6 8" id="KW-1133">Transmembrane helix</keyword>
<evidence type="ECO:0000256" key="5">
    <source>
        <dbReference type="ARBA" id="ARBA00022692"/>
    </source>
</evidence>
<proteinExistence type="inferred from homology"/>
<evidence type="ECO:0000256" key="2">
    <source>
        <dbReference type="ARBA" id="ARBA00008537"/>
    </source>
</evidence>
<protein>
    <submittedName>
        <fullName evidence="10">DHA2 family efflux MFS transporter permease subunit</fullName>
    </submittedName>
</protein>
<dbReference type="PANTHER" id="PTHR42718:SF9">
    <property type="entry name" value="MAJOR FACILITATOR SUPERFAMILY MULTIDRUG TRANSPORTER MFSC"/>
    <property type="match status" value="1"/>
</dbReference>
<evidence type="ECO:0000313" key="11">
    <source>
        <dbReference type="Proteomes" id="UP000830167"/>
    </source>
</evidence>
<comment type="similarity">
    <text evidence="2">Belongs to the major facilitator superfamily. EmrB family.</text>
</comment>
<accession>A0ABY4CM29</accession>
<feature type="transmembrane region" description="Helical" evidence="8">
    <location>
        <begin position="224"/>
        <end position="242"/>
    </location>
</feature>
<dbReference type="Pfam" id="PF07690">
    <property type="entry name" value="MFS_1"/>
    <property type="match status" value="1"/>
</dbReference>
<comment type="subcellular location">
    <subcellularLocation>
        <location evidence="1">Cell membrane</location>
        <topology evidence="1">Multi-pass membrane protein</topology>
    </subcellularLocation>
</comment>
<evidence type="ECO:0000259" key="9">
    <source>
        <dbReference type="PROSITE" id="PS50850"/>
    </source>
</evidence>
<dbReference type="Proteomes" id="UP000830167">
    <property type="component" value="Chromosome"/>
</dbReference>
<evidence type="ECO:0000256" key="7">
    <source>
        <dbReference type="ARBA" id="ARBA00023136"/>
    </source>
</evidence>
<evidence type="ECO:0000256" key="8">
    <source>
        <dbReference type="SAM" id="Phobius"/>
    </source>
</evidence>
<feature type="transmembrane region" description="Helical" evidence="8">
    <location>
        <begin position="99"/>
        <end position="121"/>
    </location>
</feature>
<dbReference type="PRINTS" id="PR01036">
    <property type="entry name" value="TCRTETB"/>
</dbReference>
<feature type="transmembrane region" description="Helical" evidence="8">
    <location>
        <begin position="46"/>
        <end position="65"/>
    </location>
</feature>
<evidence type="ECO:0000313" key="10">
    <source>
        <dbReference type="EMBL" id="UOF91556.1"/>
    </source>
</evidence>
<evidence type="ECO:0000256" key="4">
    <source>
        <dbReference type="ARBA" id="ARBA00022475"/>
    </source>
</evidence>
<evidence type="ECO:0000256" key="1">
    <source>
        <dbReference type="ARBA" id="ARBA00004651"/>
    </source>
</evidence>
<dbReference type="Gene3D" id="1.20.1250.20">
    <property type="entry name" value="MFS general substrate transporter like domains"/>
    <property type="match status" value="1"/>
</dbReference>
<organism evidence="10 11">
    <name type="scientific">Fodinisporobacter ferrooxydans</name>
    <dbReference type="NCBI Taxonomy" id="2901836"/>
    <lineage>
        <taxon>Bacteria</taxon>
        <taxon>Bacillati</taxon>
        <taxon>Bacillota</taxon>
        <taxon>Bacilli</taxon>
        <taxon>Bacillales</taxon>
        <taxon>Alicyclobacillaceae</taxon>
        <taxon>Fodinisporobacter</taxon>
    </lineage>
</organism>
<dbReference type="CDD" id="cd17503">
    <property type="entry name" value="MFS_LmrB_MDR_like"/>
    <property type="match status" value="1"/>
</dbReference>
<dbReference type="EMBL" id="CP089291">
    <property type="protein sequence ID" value="UOF91556.1"/>
    <property type="molecule type" value="Genomic_DNA"/>
</dbReference>
<sequence>MKESFWPAVFTILIGSFMAVLDTSIVNVAIPKMMNVFGVAADQIEWVLTAYTLVMAAVIPLTGYLGKHYGFKKMYIVSFVLFTVGSLLCGLAWSNNTLIAARIIQALGGGLIQPIGQALLYQVVPREKLGPAMGVFAISVMVAPAIGPTLSGYIVQYLDWHLIFTINVPIGMIGILMAWTFLNETEIVKTKEKFDLPGFLYAATMLTTLLLGVTKGHEKGWTSFYIVSLFAASLICLLLLIYRELTFEHPLLDLRLFKIADFSNGMIIGSLIMIGMFGPVYLIPIYAESLLGYTAMNTGLLMFPQSVFSGIVSLIAGMFLMKRFGSKPLILLGLSATLINGIMLTDINMNTTDSTIRWLLSLRGLGLGLCMMPTMQMPLDPLDKSQTGNGSALLNISRQVALSIGVAILTSVFQTNGVKHAVQLANTVNASNPINSDYLLNQQNLYMAQGFSSNDAYGYAVNSMLGLVQKYATIQAVDDALWVAAIFVAMAIPLALLIRGGKAAKKSVEEPEAAHMAVEM</sequence>
<feature type="domain" description="Major facilitator superfamily (MFS) profile" evidence="9">
    <location>
        <begin position="8"/>
        <end position="503"/>
    </location>
</feature>
<feature type="transmembrane region" description="Helical" evidence="8">
    <location>
        <begin position="194"/>
        <end position="212"/>
    </location>
</feature>
<dbReference type="PANTHER" id="PTHR42718">
    <property type="entry name" value="MAJOR FACILITATOR SUPERFAMILY MULTIDRUG TRANSPORTER MFSC"/>
    <property type="match status" value="1"/>
</dbReference>
<dbReference type="PROSITE" id="PS50850">
    <property type="entry name" value="MFS"/>
    <property type="match status" value="1"/>
</dbReference>
<keyword evidence="3" id="KW-0813">Transport</keyword>
<dbReference type="NCBIfam" id="TIGR00711">
    <property type="entry name" value="efflux_EmrB"/>
    <property type="match status" value="1"/>
</dbReference>
<dbReference type="RefSeq" id="WP_347438248.1">
    <property type="nucleotide sequence ID" value="NZ_CP089291.1"/>
</dbReference>
<feature type="transmembrane region" description="Helical" evidence="8">
    <location>
        <begin position="74"/>
        <end position="93"/>
    </location>
</feature>
<feature type="transmembrane region" description="Helical" evidence="8">
    <location>
        <begin position="480"/>
        <end position="498"/>
    </location>
</feature>
<dbReference type="SUPFAM" id="SSF103473">
    <property type="entry name" value="MFS general substrate transporter"/>
    <property type="match status" value="1"/>
</dbReference>
<gene>
    <name evidence="10" type="ORF">LSG31_04705</name>
</gene>
<feature type="transmembrane region" description="Helical" evidence="8">
    <location>
        <begin position="262"/>
        <end position="287"/>
    </location>
</feature>
<evidence type="ECO:0000256" key="6">
    <source>
        <dbReference type="ARBA" id="ARBA00022989"/>
    </source>
</evidence>
<dbReference type="InterPro" id="IPR004638">
    <property type="entry name" value="EmrB-like"/>
</dbReference>